<evidence type="ECO:0000256" key="4">
    <source>
        <dbReference type="ARBA" id="ARBA00022692"/>
    </source>
</evidence>
<dbReference type="OrthoDB" id="8678517at2759"/>
<reference evidence="9" key="2">
    <citation type="submission" date="2025-08" db="UniProtKB">
        <authorList>
            <consortium name="Ensembl"/>
        </authorList>
    </citation>
    <scope>IDENTIFICATION</scope>
</reference>
<dbReference type="InterPro" id="IPR050579">
    <property type="entry name" value="PMP-22/EMP/MP20-like"/>
</dbReference>
<comment type="similarity">
    <text evidence="2 8">Belongs to the PMP-22/EMP/MP20 family.</text>
</comment>
<protein>
    <recommendedName>
        <fullName evidence="3">Epithelial membrane protein 1</fullName>
    </recommendedName>
</protein>
<name>A0A3Q1JFW9_ANATE</name>
<dbReference type="InterPro" id="IPR004032">
    <property type="entry name" value="PMP22_EMP_MP20"/>
</dbReference>
<dbReference type="PRINTS" id="PR01453">
    <property type="entry name" value="EPMEMFAMILY"/>
</dbReference>
<comment type="caution">
    <text evidence="8">Lacks conserved residue(s) required for the propagation of feature annotation.</text>
</comment>
<dbReference type="InParanoid" id="A0A3Q1JFW9"/>
<keyword evidence="5 8" id="KW-1133">Transmembrane helix</keyword>
<dbReference type="RefSeq" id="XP_026215987.1">
    <property type="nucleotide sequence ID" value="XM_026360202.1"/>
</dbReference>
<feature type="transmembrane region" description="Helical" evidence="8">
    <location>
        <begin position="62"/>
        <end position="85"/>
    </location>
</feature>
<dbReference type="GeneID" id="113162170"/>
<dbReference type="RefSeq" id="XP_026215986.1">
    <property type="nucleotide sequence ID" value="XM_026360201.1"/>
</dbReference>
<keyword evidence="7" id="KW-0325">Glycoprotein</keyword>
<evidence type="ECO:0000256" key="5">
    <source>
        <dbReference type="ARBA" id="ARBA00022989"/>
    </source>
</evidence>
<dbReference type="GeneTree" id="ENSGT00950000182696"/>
<dbReference type="PANTHER" id="PTHR10671">
    <property type="entry name" value="EPITHELIAL MEMBRANE PROTEIN-RELATED"/>
    <property type="match status" value="1"/>
</dbReference>
<organism evidence="9 10">
    <name type="scientific">Anabas testudineus</name>
    <name type="common">Climbing perch</name>
    <name type="synonym">Anthias testudineus</name>
    <dbReference type="NCBI Taxonomy" id="64144"/>
    <lineage>
        <taxon>Eukaryota</taxon>
        <taxon>Metazoa</taxon>
        <taxon>Chordata</taxon>
        <taxon>Craniata</taxon>
        <taxon>Vertebrata</taxon>
        <taxon>Euteleostomi</taxon>
        <taxon>Actinopterygii</taxon>
        <taxon>Neopterygii</taxon>
        <taxon>Teleostei</taxon>
        <taxon>Neoteleostei</taxon>
        <taxon>Acanthomorphata</taxon>
        <taxon>Anabantaria</taxon>
        <taxon>Anabantiformes</taxon>
        <taxon>Anabantoidei</taxon>
        <taxon>Anabantidae</taxon>
        <taxon>Anabas</taxon>
    </lineage>
</organism>
<dbReference type="AlphaFoldDB" id="A0A3Q1JFW9"/>
<feature type="transmembrane region" description="Helical" evidence="8">
    <location>
        <begin position="97"/>
        <end position="118"/>
    </location>
</feature>
<dbReference type="InterPro" id="IPR004031">
    <property type="entry name" value="PMP22/EMP/MP20/Claudin"/>
</dbReference>
<evidence type="ECO:0000256" key="1">
    <source>
        <dbReference type="ARBA" id="ARBA00004141"/>
    </source>
</evidence>
<dbReference type="PANTHER" id="PTHR10671:SF85">
    <property type="entry name" value="EPITHELIAL MEMBRANE PROTEIN 1"/>
    <property type="match status" value="1"/>
</dbReference>
<dbReference type="RefSeq" id="XP_026215988.1">
    <property type="nucleotide sequence ID" value="XM_026360203.1"/>
</dbReference>
<evidence type="ECO:0000256" key="6">
    <source>
        <dbReference type="ARBA" id="ARBA00023136"/>
    </source>
</evidence>
<keyword evidence="4 8" id="KW-0812">Transmembrane</keyword>
<dbReference type="Ensembl" id="ENSATET00000069216.2">
    <property type="protein sequence ID" value="ENSATEP00000070630.1"/>
    <property type="gene ID" value="ENSATEG00000029771.2"/>
</dbReference>
<keyword evidence="10" id="KW-1185">Reference proteome</keyword>
<evidence type="ECO:0000256" key="3">
    <source>
        <dbReference type="ARBA" id="ARBA00013553"/>
    </source>
</evidence>
<reference evidence="9" key="3">
    <citation type="submission" date="2025-09" db="UniProtKB">
        <authorList>
            <consortium name="Ensembl"/>
        </authorList>
    </citation>
    <scope>IDENTIFICATION</scope>
</reference>
<sequence length="159" mass="17784">MLMLAGLVVVHITTIILLLVATIDNAWWVADLVSTDLWAKWTLKDSAWHYTNLDDYPYAGEYFQTVQATSVLACIFAILALFVFVAQLFTLPKGQRFALTGILLLISCLCIMIAASIYTAKLHINDTSGGYGHCYILAWISFVLSFLLAITYLVLRKKN</sequence>
<proteinExistence type="inferred from homology"/>
<dbReference type="Proteomes" id="UP000265040">
    <property type="component" value="Chromosome 1"/>
</dbReference>
<evidence type="ECO:0000313" key="9">
    <source>
        <dbReference type="Ensembl" id="ENSATEP00000070630.1"/>
    </source>
</evidence>
<keyword evidence="6 8" id="KW-0472">Membrane</keyword>
<gene>
    <name evidence="9" type="primary">EMP1</name>
</gene>
<dbReference type="Gene3D" id="1.20.140.150">
    <property type="match status" value="1"/>
</dbReference>
<comment type="subcellular location">
    <subcellularLocation>
        <location evidence="1 8">Membrane</location>
        <topology evidence="1 8">Multi-pass membrane protein</topology>
    </subcellularLocation>
</comment>
<evidence type="ECO:0000256" key="8">
    <source>
        <dbReference type="RuleBase" id="RU363088"/>
    </source>
</evidence>
<feature type="transmembrane region" description="Helical" evidence="8">
    <location>
        <begin position="130"/>
        <end position="155"/>
    </location>
</feature>
<accession>A0A3Q1JFW9</accession>
<dbReference type="Pfam" id="PF00822">
    <property type="entry name" value="PMP22_Claudin"/>
    <property type="match status" value="1"/>
</dbReference>
<dbReference type="OMA" id="DLWGKWE"/>
<evidence type="ECO:0000313" key="10">
    <source>
        <dbReference type="Proteomes" id="UP000265040"/>
    </source>
</evidence>
<evidence type="ECO:0000256" key="2">
    <source>
        <dbReference type="ARBA" id="ARBA00006864"/>
    </source>
</evidence>
<reference evidence="9" key="1">
    <citation type="submission" date="2021-04" db="EMBL/GenBank/DDBJ databases">
        <authorList>
            <consortium name="Wellcome Sanger Institute Data Sharing"/>
        </authorList>
    </citation>
    <scope>NUCLEOTIDE SEQUENCE [LARGE SCALE GENOMIC DNA]</scope>
</reference>
<dbReference type="GO" id="GO:0005886">
    <property type="term" value="C:plasma membrane"/>
    <property type="evidence" value="ECO:0007669"/>
    <property type="project" value="TreeGrafter"/>
</dbReference>
<evidence type="ECO:0000256" key="7">
    <source>
        <dbReference type="ARBA" id="ARBA00023180"/>
    </source>
</evidence>
<dbReference type="FunFam" id="1.20.140.150:FF:000026">
    <property type="entry name" value="Epithelial membrane protein 1"/>
    <property type="match status" value="1"/>
</dbReference>